<evidence type="ECO:0000313" key="2">
    <source>
        <dbReference type="EMBL" id="MYM74597.1"/>
    </source>
</evidence>
<sequence>MDTAPLFPQEFCLMFGLFKSPALSPRLLRLKDSALFDSLTPLELKIIDGLMHERRYLADEIIFDEGEEGQALYLVTSGRVIISRQLGTGREVVAELSPGSFFGDLALLDNAPRNAQTRALENCELAVFFRADFMGLMETDPVIGYKISLALARHIGRRLRDWMTGKPQLEAL</sequence>
<dbReference type="AlphaFoldDB" id="A0A7X4H5B3"/>
<protein>
    <submittedName>
        <fullName evidence="2">Cyclic nucleotide-binding domain-containing protein</fullName>
    </submittedName>
</protein>
<keyword evidence="4" id="KW-1185">Reference proteome</keyword>
<dbReference type="CDD" id="cd00038">
    <property type="entry name" value="CAP_ED"/>
    <property type="match status" value="1"/>
</dbReference>
<accession>A0A7X4H5B3</accession>
<dbReference type="PROSITE" id="PS50042">
    <property type="entry name" value="CNMP_BINDING_3"/>
    <property type="match status" value="1"/>
</dbReference>
<dbReference type="SMART" id="SM00100">
    <property type="entry name" value="cNMP"/>
    <property type="match status" value="1"/>
</dbReference>
<dbReference type="PANTHER" id="PTHR24567:SF68">
    <property type="entry name" value="DNA-BINDING TRANSCRIPTIONAL DUAL REGULATOR CRP"/>
    <property type="match status" value="1"/>
</dbReference>
<dbReference type="Pfam" id="PF00027">
    <property type="entry name" value="cNMP_binding"/>
    <property type="match status" value="1"/>
</dbReference>
<dbReference type="GO" id="GO:0003700">
    <property type="term" value="F:DNA-binding transcription factor activity"/>
    <property type="evidence" value="ECO:0007669"/>
    <property type="project" value="TreeGrafter"/>
</dbReference>
<reference evidence="4 5" key="1">
    <citation type="submission" date="2019-12" db="EMBL/GenBank/DDBJ databases">
        <title>Novel species isolated from a subtropical stream in China.</title>
        <authorList>
            <person name="Lu H."/>
        </authorList>
    </citation>
    <scope>NUCLEOTIDE SEQUENCE [LARGE SCALE GENOMIC DNA]</scope>
    <source>
        <strain evidence="3 4">FT109W</strain>
        <strain evidence="2 5">FT134W</strain>
    </source>
</reference>
<evidence type="ECO:0000259" key="1">
    <source>
        <dbReference type="PROSITE" id="PS50042"/>
    </source>
</evidence>
<dbReference type="SUPFAM" id="SSF51206">
    <property type="entry name" value="cAMP-binding domain-like"/>
    <property type="match status" value="1"/>
</dbReference>
<name>A0A7X4H5B3_9BURK</name>
<dbReference type="InterPro" id="IPR000595">
    <property type="entry name" value="cNMP-bd_dom"/>
</dbReference>
<dbReference type="InterPro" id="IPR050397">
    <property type="entry name" value="Env_Response_Regulators"/>
</dbReference>
<dbReference type="Gene3D" id="2.60.120.10">
    <property type="entry name" value="Jelly Rolls"/>
    <property type="match status" value="1"/>
</dbReference>
<proteinExistence type="predicted"/>
<organism evidence="2 5">
    <name type="scientific">Duganella margarita</name>
    <dbReference type="NCBI Taxonomy" id="2692170"/>
    <lineage>
        <taxon>Bacteria</taxon>
        <taxon>Pseudomonadati</taxon>
        <taxon>Pseudomonadota</taxon>
        <taxon>Betaproteobacteria</taxon>
        <taxon>Burkholderiales</taxon>
        <taxon>Oxalobacteraceae</taxon>
        <taxon>Telluria group</taxon>
        <taxon>Duganella</taxon>
    </lineage>
</organism>
<dbReference type="Proteomes" id="UP000466332">
    <property type="component" value="Unassembled WGS sequence"/>
</dbReference>
<dbReference type="GO" id="GO:0005829">
    <property type="term" value="C:cytosol"/>
    <property type="evidence" value="ECO:0007669"/>
    <property type="project" value="TreeGrafter"/>
</dbReference>
<comment type="caution">
    <text evidence="2">The sequence shown here is derived from an EMBL/GenBank/DDBJ whole genome shotgun (WGS) entry which is preliminary data.</text>
</comment>
<dbReference type="InterPro" id="IPR014710">
    <property type="entry name" value="RmlC-like_jellyroll"/>
</dbReference>
<dbReference type="PANTHER" id="PTHR24567">
    <property type="entry name" value="CRP FAMILY TRANSCRIPTIONAL REGULATORY PROTEIN"/>
    <property type="match status" value="1"/>
</dbReference>
<dbReference type="InterPro" id="IPR018490">
    <property type="entry name" value="cNMP-bd_dom_sf"/>
</dbReference>
<dbReference type="EMBL" id="WWCS01000001">
    <property type="protein sequence ID" value="MYN37801.1"/>
    <property type="molecule type" value="Genomic_DNA"/>
</dbReference>
<dbReference type="Proteomes" id="UP000469734">
    <property type="component" value="Unassembled WGS sequence"/>
</dbReference>
<dbReference type="EMBL" id="WWCR01000025">
    <property type="protein sequence ID" value="MYM74597.1"/>
    <property type="molecule type" value="Genomic_DNA"/>
</dbReference>
<evidence type="ECO:0000313" key="4">
    <source>
        <dbReference type="Proteomes" id="UP000466332"/>
    </source>
</evidence>
<gene>
    <name evidence="3" type="ORF">GTP55_00270</name>
    <name evidence="2" type="ORF">GTP56_20710</name>
</gene>
<feature type="domain" description="Cyclic nucleotide-binding" evidence="1">
    <location>
        <begin position="35"/>
        <end position="137"/>
    </location>
</feature>
<evidence type="ECO:0000313" key="3">
    <source>
        <dbReference type="EMBL" id="MYN37801.1"/>
    </source>
</evidence>
<evidence type="ECO:0000313" key="5">
    <source>
        <dbReference type="Proteomes" id="UP000469734"/>
    </source>
</evidence>